<proteinExistence type="predicted"/>
<keyword evidence="2" id="KW-1185">Reference proteome</keyword>
<evidence type="ECO:0000313" key="1">
    <source>
        <dbReference type="EMBL" id="ETO35533.1"/>
    </source>
</evidence>
<dbReference type="EMBL" id="ASPP01001531">
    <property type="protein sequence ID" value="ETO35533.1"/>
    <property type="molecule type" value="Genomic_DNA"/>
</dbReference>
<dbReference type="Proteomes" id="UP000023152">
    <property type="component" value="Unassembled WGS sequence"/>
</dbReference>
<evidence type="ECO:0000313" key="2">
    <source>
        <dbReference type="Proteomes" id="UP000023152"/>
    </source>
</evidence>
<protein>
    <submittedName>
        <fullName evidence="1">Uncharacterized protein</fullName>
    </submittedName>
</protein>
<reference evidence="1 2" key="1">
    <citation type="journal article" date="2013" name="Curr. Biol.">
        <title>The Genome of the Foraminiferan Reticulomyxa filosa.</title>
        <authorList>
            <person name="Glockner G."/>
            <person name="Hulsmann N."/>
            <person name="Schleicher M."/>
            <person name="Noegel A.A."/>
            <person name="Eichinger L."/>
            <person name="Gallinger C."/>
            <person name="Pawlowski J."/>
            <person name="Sierra R."/>
            <person name="Euteneuer U."/>
            <person name="Pillet L."/>
            <person name="Moustafa A."/>
            <person name="Platzer M."/>
            <person name="Groth M."/>
            <person name="Szafranski K."/>
            <person name="Schliwa M."/>
        </authorList>
    </citation>
    <scope>NUCLEOTIDE SEQUENCE [LARGE SCALE GENOMIC DNA]</scope>
</reference>
<accession>X6PBN7</accession>
<dbReference type="AlphaFoldDB" id="X6PBN7"/>
<name>X6PBN7_RETFI</name>
<comment type="caution">
    <text evidence="1">The sequence shown here is derived from an EMBL/GenBank/DDBJ whole genome shotgun (WGS) entry which is preliminary data.</text>
</comment>
<organism evidence="1 2">
    <name type="scientific">Reticulomyxa filosa</name>
    <dbReference type="NCBI Taxonomy" id="46433"/>
    <lineage>
        <taxon>Eukaryota</taxon>
        <taxon>Sar</taxon>
        <taxon>Rhizaria</taxon>
        <taxon>Retaria</taxon>
        <taxon>Foraminifera</taxon>
        <taxon>Monothalamids</taxon>
        <taxon>Reticulomyxidae</taxon>
        <taxon>Reticulomyxa</taxon>
    </lineage>
</organism>
<gene>
    <name evidence="1" type="ORF">RFI_01532</name>
</gene>
<sequence length="202" mass="24202">MPIHKHKQAFYKKKQKNNNKKNKPFHFFLNDWWLQPRSFSLEYGHKRHFLKKSGLLLKTSHFSVFVEIIFKKQNTKNILVEEGAITLMTSCCDERHNQKKKKTFLFSLRHKWTTNKCLLKKIKLKIKIVIHYFSLSNDFSVKEKNFSLFRKTLLDITTVVLALLFTQPNKVNFYNMEIALESSFINALLCKVQQLQKKKKKY</sequence>